<evidence type="ECO:0000313" key="9">
    <source>
        <dbReference type="Proteomes" id="UP000018837"/>
    </source>
</evidence>
<keyword evidence="3 6" id="KW-0732">Signal</keyword>
<dbReference type="PANTHER" id="PTHR12815:SF47">
    <property type="entry name" value="TRANSLOCATION AND ASSEMBLY MODULE SUBUNIT TAMA"/>
    <property type="match status" value="1"/>
</dbReference>
<dbReference type="Pfam" id="PF01103">
    <property type="entry name" value="Omp85"/>
    <property type="match status" value="1"/>
</dbReference>
<evidence type="ECO:0000259" key="7">
    <source>
        <dbReference type="Pfam" id="PF01103"/>
    </source>
</evidence>
<organism evidence="8 9">
    <name type="scientific">Tannerella sp. oral taxon BU063 isolate Cell 2</name>
    <dbReference type="NCBI Taxonomy" id="1411148"/>
    <lineage>
        <taxon>Bacteria</taxon>
        <taxon>Pseudomonadati</taxon>
        <taxon>Bacteroidota</taxon>
        <taxon>Bacteroidia</taxon>
        <taxon>Bacteroidales</taxon>
        <taxon>Tannerellaceae</taxon>
        <taxon>Tannerella</taxon>
    </lineage>
</organism>
<evidence type="ECO:0000256" key="5">
    <source>
        <dbReference type="ARBA" id="ARBA00023237"/>
    </source>
</evidence>
<keyword evidence="2" id="KW-0812">Transmembrane</keyword>
<sequence length="775" mass="88653">MKPNHSPLLPLFFFVLLFSASCSTTKMLPPGEVLYTGIERIVVNDPANQRHRGADEVMGKVEEALAYAPNNALLGSSTTRTPLPVGLWVYNAHVGKKGRFHQWMYRWLAARPVTLTTVKPANRALAAQNVLHENGFFRGTARYEIIPDHKDSLKARVRYLVTLGEPYVIDSVRFRRMQDRSDTTIKWRDEERLLHRGDLFTLDRLEAERQRIATIMRNNGYYYFRPEYIEVQADSTKGDHLVDLRVRVRRDIPRDFIRKPWFMGRTAIRLIGYDGEEPTDSLTYGPVTIHYEGRLRLRPHVLLNALRYEPGDRYSLAAQEETLAAMNKLRTFRFVDMQYTPTDTSATCDTMNLRIRATYDYPLNSRLEVKGTLNDNHYAGPGFNLALTRMNLFRGGENLSATVFGSYEWQTGARTAGHTGLVNNYEIGARGSLTFPRLVLPKFGHKDRDLIATTRLEAQATVMNRARFFNQLSFSGSLSYDFVPNPIRRHTFTPLRLTYSRLIGTTAAFDSITSRNPSIRQSLQDQFIPVIEYTYTLDNSTVREERSKTRWHFSIAEAGNLLSATNLLFGRRWDEKGKTVFKNPYSQFLKMTTELRYNHYIDRHQRLAFRIGGGIIYSYGNAAAAPYSEQFYVGGANSIRAFTIRSVGPGRFAPDRNDPYAYIDQIGDIKLEANAEYRFRLVGDLAGAVFLDVGNVWLLRDDPARPGGQFAWRHLLTDLATGTGIGFRYDINLLVFRFDIGYALHFPYDTGRRGYLNAPNLRDALGFHLALGYPF</sequence>
<feature type="signal peptide" evidence="6">
    <location>
        <begin position="1"/>
        <end position="20"/>
    </location>
</feature>
<proteinExistence type="predicted"/>
<keyword evidence="4" id="KW-0472">Membrane</keyword>
<dbReference type="InterPro" id="IPR000184">
    <property type="entry name" value="Bac_surfAg_D15"/>
</dbReference>
<feature type="domain" description="Bacterial surface antigen (D15)" evidence="7">
    <location>
        <begin position="586"/>
        <end position="751"/>
    </location>
</feature>
<dbReference type="PANTHER" id="PTHR12815">
    <property type="entry name" value="SORTING AND ASSEMBLY MACHINERY SAMM50 PROTEIN FAMILY MEMBER"/>
    <property type="match status" value="1"/>
</dbReference>
<dbReference type="AlphaFoldDB" id="W2C2J7"/>
<evidence type="ECO:0000256" key="2">
    <source>
        <dbReference type="ARBA" id="ARBA00022692"/>
    </source>
</evidence>
<evidence type="ECO:0000256" key="3">
    <source>
        <dbReference type="ARBA" id="ARBA00022729"/>
    </source>
</evidence>
<comment type="caution">
    <text evidence="8">The sequence shown here is derived from an EMBL/GenBank/DDBJ whole genome shotgun (WGS) entry which is preliminary data.</text>
</comment>
<dbReference type="Gene3D" id="2.40.160.50">
    <property type="entry name" value="membrane protein fhac: a member of the omp85/tpsb transporter family"/>
    <property type="match status" value="1"/>
</dbReference>
<protein>
    <submittedName>
        <fullName evidence="8">Membrane protein</fullName>
    </submittedName>
</protein>
<keyword evidence="5" id="KW-0998">Cell outer membrane</keyword>
<accession>W2C2J7</accession>
<evidence type="ECO:0000256" key="4">
    <source>
        <dbReference type="ARBA" id="ARBA00023136"/>
    </source>
</evidence>
<evidence type="ECO:0000256" key="1">
    <source>
        <dbReference type="ARBA" id="ARBA00004370"/>
    </source>
</evidence>
<dbReference type="EMBL" id="AYUF01000496">
    <property type="protein sequence ID" value="ETK00697.1"/>
    <property type="molecule type" value="Genomic_DNA"/>
</dbReference>
<dbReference type="Gene3D" id="3.10.20.310">
    <property type="entry name" value="membrane protein fhac"/>
    <property type="match status" value="1"/>
</dbReference>
<dbReference type="GO" id="GO:0019867">
    <property type="term" value="C:outer membrane"/>
    <property type="evidence" value="ECO:0007669"/>
    <property type="project" value="InterPro"/>
</dbReference>
<dbReference type="PROSITE" id="PS51257">
    <property type="entry name" value="PROKAR_LIPOPROTEIN"/>
    <property type="match status" value="1"/>
</dbReference>
<comment type="subcellular location">
    <subcellularLocation>
        <location evidence="1">Membrane</location>
    </subcellularLocation>
</comment>
<feature type="chain" id="PRO_5004813172" evidence="6">
    <location>
        <begin position="21"/>
        <end position="775"/>
    </location>
</feature>
<dbReference type="InterPro" id="IPR039910">
    <property type="entry name" value="D15-like"/>
</dbReference>
<name>W2C2J7_9BACT</name>
<evidence type="ECO:0000256" key="6">
    <source>
        <dbReference type="SAM" id="SignalP"/>
    </source>
</evidence>
<dbReference type="PATRIC" id="fig|1411148.3.peg.2302"/>
<dbReference type="Proteomes" id="UP000018837">
    <property type="component" value="Unassembled WGS sequence"/>
</dbReference>
<gene>
    <name evidence="8" type="ORF">N425_13695</name>
</gene>
<evidence type="ECO:0000313" key="8">
    <source>
        <dbReference type="EMBL" id="ETK00697.1"/>
    </source>
</evidence>
<reference evidence="8 9" key="1">
    <citation type="submission" date="2013-11" db="EMBL/GenBank/DDBJ databases">
        <title>Single cell genomics of uncultured Tannerella BU063 (oral taxon 286).</title>
        <authorList>
            <person name="Beall C.J."/>
            <person name="Campbell A.G."/>
            <person name="Griffen A.L."/>
            <person name="Podar M."/>
            <person name="Leys E.J."/>
        </authorList>
    </citation>
    <scope>NUCLEOTIDE SEQUENCE [LARGE SCALE GENOMIC DNA]</scope>
    <source>
        <strain evidence="8">Cell 2</strain>
    </source>
</reference>